<gene>
    <name evidence="2" type="primary">LOC101847874</name>
</gene>
<accession>A0ABM0JPA7</accession>
<dbReference type="PANTHER" id="PTHR33524:SF2">
    <property type="entry name" value="SET DOMAIN-CONTAINING PROTEIN 9"/>
    <property type="match status" value="1"/>
</dbReference>
<organism evidence="1 2">
    <name type="scientific">Aplysia californica</name>
    <name type="common">California sea hare</name>
    <dbReference type="NCBI Taxonomy" id="6500"/>
    <lineage>
        <taxon>Eukaryota</taxon>
        <taxon>Metazoa</taxon>
        <taxon>Spiralia</taxon>
        <taxon>Lophotrochozoa</taxon>
        <taxon>Mollusca</taxon>
        <taxon>Gastropoda</taxon>
        <taxon>Heterobranchia</taxon>
        <taxon>Euthyneura</taxon>
        <taxon>Tectipleura</taxon>
        <taxon>Aplysiida</taxon>
        <taxon>Aplysioidea</taxon>
        <taxon>Aplysiidae</taxon>
        <taxon>Aplysia</taxon>
    </lineage>
</organism>
<evidence type="ECO:0000313" key="2">
    <source>
        <dbReference type="RefSeq" id="XP_005098359.2"/>
    </source>
</evidence>
<dbReference type="RefSeq" id="XP_005098359.2">
    <property type="nucleotide sequence ID" value="XM_005098302.3"/>
</dbReference>
<dbReference type="InterPro" id="IPR040415">
    <property type="entry name" value="SETD9"/>
</dbReference>
<dbReference type="PANTHER" id="PTHR33524">
    <property type="entry name" value="C5ORF35"/>
    <property type="match status" value="1"/>
</dbReference>
<dbReference type="GeneID" id="101847874"/>
<reference evidence="2" key="1">
    <citation type="submission" date="2025-08" db="UniProtKB">
        <authorList>
            <consortium name="RefSeq"/>
        </authorList>
    </citation>
    <scope>IDENTIFICATION</scope>
</reference>
<proteinExistence type="predicted"/>
<name>A0ABM0JPA7_APLCA</name>
<sequence length="270" mass="31046">MIKLLQKWKQYRYRFVPWLAINFKDRSIRSVTEHDTDIVITHKEFSHFLHQFLRSLHEKHEGSKNAKADTEESFQNGQQVLYETCGFCVERRPSVLESAGTGVKVTHGTVPAASVTSLYCGLVYEPYEPIFFQSIGNPFIFRCADGTLLDGNDRGISRSLYKSCRGRDSCWPLPSCDETWLSPRPQCPLNVGQYVNNHTKEYPPNVAYQEFSVPVDFPVHLRQYLPNNHYTSIANVPDGVERMLRIVALVSLREIQSGEELFSSYFTIVR</sequence>
<evidence type="ECO:0000313" key="1">
    <source>
        <dbReference type="Proteomes" id="UP000694888"/>
    </source>
</evidence>
<protein>
    <submittedName>
        <fullName evidence="2">SET domain-containing protein 9</fullName>
    </submittedName>
</protein>
<dbReference type="Proteomes" id="UP000694888">
    <property type="component" value="Unplaced"/>
</dbReference>
<dbReference type="CDD" id="cd10537">
    <property type="entry name" value="SET_SETD9"/>
    <property type="match status" value="1"/>
</dbReference>
<keyword evidence="1" id="KW-1185">Reference proteome</keyword>